<dbReference type="GO" id="GO:0003677">
    <property type="term" value="F:DNA binding"/>
    <property type="evidence" value="ECO:0007669"/>
    <property type="project" value="InterPro"/>
</dbReference>
<dbReference type="GO" id="GO:0004803">
    <property type="term" value="F:transposase activity"/>
    <property type="evidence" value="ECO:0007669"/>
    <property type="project" value="InterPro"/>
</dbReference>
<evidence type="ECO:0000259" key="3">
    <source>
        <dbReference type="Pfam" id="PF05598"/>
    </source>
</evidence>
<evidence type="ECO:0000256" key="1">
    <source>
        <dbReference type="SAM" id="Coils"/>
    </source>
</evidence>
<dbReference type="Pfam" id="PF05598">
    <property type="entry name" value="DUF772"/>
    <property type="match status" value="1"/>
</dbReference>
<gene>
    <name evidence="4" type="ORF">AWC14_05975</name>
</gene>
<dbReference type="GO" id="GO:0006313">
    <property type="term" value="P:DNA transposition"/>
    <property type="evidence" value="ECO:0007669"/>
    <property type="project" value="InterPro"/>
</dbReference>
<dbReference type="OrthoDB" id="9789070at2"/>
<reference evidence="4 5" key="1">
    <citation type="submission" date="2016-01" db="EMBL/GenBank/DDBJ databases">
        <title>The new phylogeny of the genus Mycobacterium.</title>
        <authorList>
            <person name="Tarcisio F."/>
            <person name="Conor M."/>
            <person name="Antonella G."/>
            <person name="Elisabetta G."/>
            <person name="Giulia F.S."/>
            <person name="Sara T."/>
            <person name="Anna F."/>
            <person name="Clotilde B."/>
            <person name="Roberto B."/>
            <person name="Veronica D.S."/>
            <person name="Fabio R."/>
            <person name="Monica P."/>
            <person name="Olivier J."/>
            <person name="Enrico T."/>
            <person name="Nicola S."/>
        </authorList>
    </citation>
    <scope>NUCLEOTIDE SEQUENCE [LARGE SCALE GENOMIC DNA]</scope>
    <source>
        <strain evidence="4 5">DSM 45166</strain>
    </source>
</reference>
<dbReference type="AlphaFoldDB" id="A0A1X1XVK2"/>
<dbReference type="InterPro" id="IPR002559">
    <property type="entry name" value="Transposase_11"/>
</dbReference>
<accession>A0A1X1XVK2</accession>
<dbReference type="PANTHER" id="PTHR33803">
    <property type="entry name" value="IS1478 TRANSPOSASE"/>
    <property type="match status" value="1"/>
</dbReference>
<proteinExistence type="predicted"/>
<keyword evidence="5" id="KW-1185">Reference proteome</keyword>
<protein>
    <submittedName>
        <fullName evidence="4">Transposase</fullName>
    </submittedName>
</protein>
<dbReference type="EMBL" id="LQPE01000128">
    <property type="protein sequence ID" value="ORW02867.1"/>
    <property type="molecule type" value="Genomic_DNA"/>
</dbReference>
<organism evidence="4 5">
    <name type="scientific">Mycobacterium kyorinense</name>
    <dbReference type="NCBI Taxonomy" id="487514"/>
    <lineage>
        <taxon>Bacteria</taxon>
        <taxon>Bacillati</taxon>
        <taxon>Actinomycetota</taxon>
        <taxon>Actinomycetes</taxon>
        <taxon>Mycobacteriales</taxon>
        <taxon>Mycobacteriaceae</taxon>
        <taxon>Mycobacterium</taxon>
    </lineage>
</organism>
<feature type="domain" description="Transposase IS4-like" evidence="2">
    <location>
        <begin position="334"/>
        <end position="471"/>
    </location>
</feature>
<dbReference type="NCBIfam" id="NF033593">
    <property type="entry name" value="transpos_ISNCY_1"/>
    <property type="match status" value="1"/>
</dbReference>
<comment type="caution">
    <text evidence="4">The sequence shown here is derived from an EMBL/GenBank/DDBJ whole genome shotgun (WGS) entry which is preliminary data.</text>
</comment>
<dbReference type="RefSeq" id="WP_085241347.1">
    <property type="nucleotide sequence ID" value="NZ_LQPE01000128.1"/>
</dbReference>
<name>A0A1X1XVK2_9MYCO</name>
<feature type="coiled-coil region" evidence="1">
    <location>
        <begin position="233"/>
        <end position="260"/>
    </location>
</feature>
<keyword evidence="1" id="KW-0175">Coiled coil</keyword>
<dbReference type="Pfam" id="PF01609">
    <property type="entry name" value="DDE_Tnp_1"/>
    <property type="match status" value="1"/>
</dbReference>
<dbReference type="Proteomes" id="UP000193487">
    <property type="component" value="Unassembled WGS sequence"/>
</dbReference>
<evidence type="ECO:0000313" key="4">
    <source>
        <dbReference type="EMBL" id="ORW02867.1"/>
    </source>
</evidence>
<evidence type="ECO:0000259" key="2">
    <source>
        <dbReference type="Pfam" id="PF01609"/>
    </source>
</evidence>
<sequence>MFRTVGDQVSLWEAVLPPELLRLPDELARVDALLDDPVFFAPFVPFFDPRIGRPSTPMETYLRLMFLKFRYRLGYESLCREVSDSITWRRFCRIGLDGSVPHPTTLMKLTTRCGPAAVDGLNEALLAKAAEAKLLRTNRVRADTTVVQANVAYPTDSGLLAKAVRRIAATSQRIQAAGGAVRTRVRDRSRAAGKRAHAVASKLRSRAAMGREEATAAVLKSTGELAGLAETAARDAQRLLVNAKRAVRRAKATAAELAARGVHDAAAGRRRGRLVRAVNDLAKLVAATRQIAAQTRQRVCGQIPDGATRRVSLHDGDARPIAKGRLGKPVEFGHKAQVTDNDDGIVLDHTVEVGNPPDAPQLAPAVGRITKRTGRAPGTVTADRGYGEKRVEDDLHDLGVRTVVIPRKGKPGQARQVEEHRPAFRRTIKWRTGCEGRLSALKRGYGWDRTRIDGTEGTRIWIGHGVLAHNLVRIGAPAA</sequence>
<dbReference type="InterPro" id="IPR008490">
    <property type="entry name" value="Transposase_InsH_N"/>
</dbReference>
<evidence type="ECO:0000313" key="5">
    <source>
        <dbReference type="Proteomes" id="UP000193487"/>
    </source>
</evidence>
<feature type="domain" description="Transposase InsH N-terminal" evidence="3">
    <location>
        <begin position="24"/>
        <end position="111"/>
    </location>
</feature>
<dbReference type="PANTHER" id="PTHR33803:SF3">
    <property type="entry name" value="BLL1974 PROTEIN"/>
    <property type="match status" value="1"/>
</dbReference>